<feature type="compositionally biased region" description="Basic and acidic residues" evidence="1">
    <location>
        <begin position="471"/>
        <end position="483"/>
    </location>
</feature>
<keyword evidence="3" id="KW-1185">Reference proteome</keyword>
<reference evidence="2 3" key="1">
    <citation type="submission" date="2023-08" db="EMBL/GenBank/DDBJ databases">
        <authorList>
            <person name="Palmer J.M."/>
        </authorList>
    </citation>
    <scope>NUCLEOTIDE SEQUENCE [LARGE SCALE GENOMIC DNA]</scope>
    <source>
        <strain evidence="2 3">TWF481</strain>
    </source>
</reference>
<dbReference type="SUPFAM" id="SSF81383">
    <property type="entry name" value="F-box domain"/>
    <property type="match status" value="1"/>
</dbReference>
<dbReference type="EMBL" id="JAVHJL010000008">
    <property type="protein sequence ID" value="KAK6498677.1"/>
    <property type="molecule type" value="Genomic_DNA"/>
</dbReference>
<dbReference type="InterPro" id="IPR036047">
    <property type="entry name" value="F-box-like_dom_sf"/>
</dbReference>
<dbReference type="AlphaFoldDB" id="A0AAV9VZ94"/>
<organism evidence="2 3">
    <name type="scientific">Arthrobotrys musiformis</name>
    <dbReference type="NCBI Taxonomy" id="47236"/>
    <lineage>
        <taxon>Eukaryota</taxon>
        <taxon>Fungi</taxon>
        <taxon>Dikarya</taxon>
        <taxon>Ascomycota</taxon>
        <taxon>Pezizomycotina</taxon>
        <taxon>Orbiliomycetes</taxon>
        <taxon>Orbiliales</taxon>
        <taxon>Orbiliaceae</taxon>
        <taxon>Arthrobotrys</taxon>
    </lineage>
</organism>
<feature type="compositionally biased region" description="Acidic residues" evidence="1">
    <location>
        <begin position="443"/>
        <end position="470"/>
    </location>
</feature>
<feature type="region of interest" description="Disordered" evidence="1">
    <location>
        <begin position="443"/>
        <end position="483"/>
    </location>
</feature>
<protein>
    <recommendedName>
        <fullName evidence="4">F-box domain-containing protein</fullName>
    </recommendedName>
</protein>
<proteinExistence type="predicted"/>
<comment type="caution">
    <text evidence="2">The sequence shown here is derived from an EMBL/GenBank/DDBJ whole genome shotgun (WGS) entry which is preliminary data.</text>
</comment>
<gene>
    <name evidence="2" type="ORF">TWF481_011255</name>
</gene>
<evidence type="ECO:0000256" key="1">
    <source>
        <dbReference type="SAM" id="MobiDB-lite"/>
    </source>
</evidence>
<evidence type="ECO:0000313" key="3">
    <source>
        <dbReference type="Proteomes" id="UP001370758"/>
    </source>
</evidence>
<evidence type="ECO:0008006" key="4">
    <source>
        <dbReference type="Google" id="ProtNLM"/>
    </source>
</evidence>
<name>A0AAV9VZ94_9PEZI</name>
<accession>A0AAV9VZ94</accession>
<evidence type="ECO:0000313" key="2">
    <source>
        <dbReference type="EMBL" id="KAK6498677.1"/>
    </source>
</evidence>
<sequence length="483" mass="54702">MQQNPSEQQLRLPPFLSLPTEICSSILSYLQGDKDKLNFAKCSKECYYLVFNLRIRRVRVDQYQPKECFEVFDAGGWLAPVRRCIRSALVEASDITDITTLLLSLARFSGVTDLTISIENTAFFERGLYLVIFALLKNLLPFYGSITSLSLAFEGGSVAAGVEAWTGWDYLHTPSSSFGSLSAMRYRQSDHRLSKLPERVQTFLWNSRGYISDGEFERRLRLMGTDRGGLNFSEGVRSFGIHTKAQFWTPSFILFPARSRPGLLNTIHLRNIQTNTLLIPQSDGSGNGCFETIKSLYIDDLTAVKYLTCIPAAHFTHLEFLKIMILASPHLHRASSTYVAYIPHIPTLKVVCTSWAHHLYGYDEDFLSSVTRDLKCRLKQGLFGCLGKFIVQGSWLGRKGASQDGEVVCRILRTRRDGEGGGVEQCGSGTSWKLRFRWEGDIDDGVFEEPSTDDSEDDDEFREVEEEEGEDKQREDEEEGRMM</sequence>
<dbReference type="Proteomes" id="UP001370758">
    <property type="component" value="Unassembled WGS sequence"/>
</dbReference>